<evidence type="ECO:0000313" key="2">
    <source>
        <dbReference type="Proteomes" id="UP000243006"/>
    </source>
</evidence>
<dbReference type="Proteomes" id="UP000243006">
    <property type="component" value="Unassembled WGS sequence"/>
</dbReference>
<accession>A0A1Y3EYF8</accession>
<dbReference type="EMBL" id="LVZM01001823">
    <property type="protein sequence ID" value="OUC48896.1"/>
    <property type="molecule type" value="Genomic_DNA"/>
</dbReference>
<dbReference type="PANTHER" id="PTHR33327:SF3">
    <property type="entry name" value="RNA-DIRECTED DNA POLYMERASE"/>
    <property type="match status" value="1"/>
</dbReference>
<reference evidence="1 2" key="1">
    <citation type="submission" date="2015-04" db="EMBL/GenBank/DDBJ databases">
        <title>Draft genome of the roundworm Trichinella nativa.</title>
        <authorList>
            <person name="Mitreva M."/>
        </authorList>
    </citation>
    <scope>NUCLEOTIDE SEQUENCE [LARGE SCALE GENOMIC DNA]</scope>
    <source>
        <strain evidence="1 2">ISS45</strain>
    </source>
</reference>
<proteinExistence type="predicted"/>
<gene>
    <name evidence="1" type="ORF">D917_01025</name>
</gene>
<sequence>MSTALRNAQTKGQRILQALTNEELSDDKPSQFLRRIQRLLGGASDNVARQLFLRKLPLPIRTGLTPFQDRPLTEQAELADQIAALKPTTTINAVSSDISNFASRLECLESPYMNSCNAATNRQMTTAIQKAVTHRRRFLSPSRPDFSITTDIDFSLFYGDIRKASVIVNATNDVNDNFKIEDAALELDLTERMATPKIQPVFITFVSVTEPKSAPHSVRGETTPVGVFLIGTGAAVSLLPATGSQKQQARVASNQPILQAINETPVSYLGMQFLLRLHFSVSTDIDFSLFYGDVRKTPVFINATNDVIDNVKIEDLVRELDLIERMTTALDQRFGNHPIRLTVRLIANQSYLSHPGLVKSVA</sequence>
<dbReference type="AlphaFoldDB" id="A0A1Y3EYF8"/>
<evidence type="ECO:0000313" key="1">
    <source>
        <dbReference type="EMBL" id="OUC48896.1"/>
    </source>
</evidence>
<name>A0A1Y3EYF8_9BILA</name>
<comment type="caution">
    <text evidence="1">The sequence shown here is derived from an EMBL/GenBank/DDBJ whole genome shotgun (WGS) entry which is preliminary data.</text>
</comment>
<dbReference type="PANTHER" id="PTHR33327">
    <property type="entry name" value="ENDONUCLEASE"/>
    <property type="match status" value="1"/>
</dbReference>
<protein>
    <submittedName>
        <fullName evidence="1">Uncharacterized protein</fullName>
    </submittedName>
</protein>
<organism evidence="1 2">
    <name type="scientific">Trichinella nativa</name>
    <dbReference type="NCBI Taxonomy" id="6335"/>
    <lineage>
        <taxon>Eukaryota</taxon>
        <taxon>Metazoa</taxon>
        <taxon>Ecdysozoa</taxon>
        <taxon>Nematoda</taxon>
        <taxon>Enoplea</taxon>
        <taxon>Dorylaimia</taxon>
        <taxon>Trichinellida</taxon>
        <taxon>Trichinellidae</taxon>
        <taxon>Trichinella</taxon>
    </lineage>
</organism>